<comment type="caution">
    <text evidence="2">The sequence shown here is derived from an EMBL/GenBank/DDBJ whole genome shotgun (WGS) entry which is preliminary data.</text>
</comment>
<dbReference type="Proteomes" id="UP000663845">
    <property type="component" value="Unassembled WGS sequence"/>
</dbReference>
<evidence type="ECO:0000313" key="3">
    <source>
        <dbReference type="Proteomes" id="UP000663845"/>
    </source>
</evidence>
<feature type="region of interest" description="Disordered" evidence="1">
    <location>
        <begin position="52"/>
        <end position="101"/>
    </location>
</feature>
<evidence type="ECO:0000313" key="2">
    <source>
        <dbReference type="EMBL" id="CAF1553587.1"/>
    </source>
</evidence>
<reference evidence="2" key="1">
    <citation type="submission" date="2021-02" db="EMBL/GenBank/DDBJ databases">
        <authorList>
            <person name="Nowell W R."/>
        </authorList>
    </citation>
    <scope>NUCLEOTIDE SEQUENCE</scope>
</reference>
<accession>A0A815X4Z7</accession>
<gene>
    <name evidence="2" type="ORF">JYZ213_LOCUS46461</name>
</gene>
<proteinExistence type="predicted"/>
<dbReference type="AlphaFoldDB" id="A0A815X4Z7"/>
<dbReference type="EMBL" id="CAJNOG010005704">
    <property type="protein sequence ID" value="CAF1553587.1"/>
    <property type="molecule type" value="Genomic_DNA"/>
</dbReference>
<sequence>TKLKVRKDNLVKTSSQRLPTVETPVRSISTSLEKKGAQILYSKSFNQPTSKYVSTSTYLRDSDQKPANVPKRHKSAYHSSSPAPVYQRKSTPPFKDFSDIPPRLRIGKHDYIVQRRNLTPDHAYENYNL</sequence>
<feature type="non-terminal residue" evidence="2">
    <location>
        <position position="129"/>
    </location>
</feature>
<feature type="non-terminal residue" evidence="2">
    <location>
        <position position="1"/>
    </location>
</feature>
<protein>
    <submittedName>
        <fullName evidence="2">Uncharacterized protein</fullName>
    </submittedName>
</protein>
<organism evidence="2 3">
    <name type="scientific">Adineta steineri</name>
    <dbReference type="NCBI Taxonomy" id="433720"/>
    <lineage>
        <taxon>Eukaryota</taxon>
        <taxon>Metazoa</taxon>
        <taxon>Spiralia</taxon>
        <taxon>Gnathifera</taxon>
        <taxon>Rotifera</taxon>
        <taxon>Eurotatoria</taxon>
        <taxon>Bdelloidea</taxon>
        <taxon>Adinetida</taxon>
        <taxon>Adinetidae</taxon>
        <taxon>Adineta</taxon>
    </lineage>
</organism>
<evidence type="ECO:0000256" key="1">
    <source>
        <dbReference type="SAM" id="MobiDB-lite"/>
    </source>
</evidence>
<name>A0A815X4Z7_9BILA</name>